<dbReference type="EMBL" id="GBRH01180962">
    <property type="protein sequence ID" value="JAE16934.1"/>
    <property type="molecule type" value="Transcribed_RNA"/>
</dbReference>
<name>A0A0A9G0C5_ARUDO</name>
<evidence type="ECO:0000256" key="1">
    <source>
        <dbReference type="SAM" id="MobiDB-lite"/>
    </source>
</evidence>
<reference evidence="2" key="1">
    <citation type="submission" date="2014-09" db="EMBL/GenBank/DDBJ databases">
        <authorList>
            <person name="Magalhaes I.L.F."/>
            <person name="Oliveira U."/>
            <person name="Santos F.R."/>
            <person name="Vidigal T.H.D.A."/>
            <person name="Brescovit A.D."/>
            <person name="Santos A.J."/>
        </authorList>
    </citation>
    <scope>NUCLEOTIDE SEQUENCE</scope>
    <source>
        <tissue evidence="2">Shoot tissue taken approximately 20 cm above the soil surface</tissue>
    </source>
</reference>
<accession>A0A0A9G0C5</accession>
<proteinExistence type="predicted"/>
<protein>
    <submittedName>
        <fullName evidence="2">Uncharacterized protein</fullName>
    </submittedName>
</protein>
<reference evidence="2" key="2">
    <citation type="journal article" date="2015" name="Data Brief">
        <title>Shoot transcriptome of the giant reed, Arundo donax.</title>
        <authorList>
            <person name="Barrero R.A."/>
            <person name="Guerrero F.D."/>
            <person name="Moolhuijzen P."/>
            <person name="Goolsby J.A."/>
            <person name="Tidwell J."/>
            <person name="Bellgard S.E."/>
            <person name="Bellgard M.I."/>
        </authorList>
    </citation>
    <scope>NUCLEOTIDE SEQUENCE</scope>
    <source>
        <tissue evidence="2">Shoot tissue taken approximately 20 cm above the soil surface</tissue>
    </source>
</reference>
<dbReference type="AlphaFoldDB" id="A0A0A9G0C5"/>
<feature type="region of interest" description="Disordered" evidence="1">
    <location>
        <begin position="1"/>
        <end position="23"/>
    </location>
</feature>
<sequence length="23" mass="2403">MALAFLSESDSPGFPGKKAFKSS</sequence>
<organism evidence="2">
    <name type="scientific">Arundo donax</name>
    <name type="common">Giant reed</name>
    <name type="synonym">Donax arundinaceus</name>
    <dbReference type="NCBI Taxonomy" id="35708"/>
    <lineage>
        <taxon>Eukaryota</taxon>
        <taxon>Viridiplantae</taxon>
        <taxon>Streptophyta</taxon>
        <taxon>Embryophyta</taxon>
        <taxon>Tracheophyta</taxon>
        <taxon>Spermatophyta</taxon>
        <taxon>Magnoliopsida</taxon>
        <taxon>Liliopsida</taxon>
        <taxon>Poales</taxon>
        <taxon>Poaceae</taxon>
        <taxon>PACMAD clade</taxon>
        <taxon>Arundinoideae</taxon>
        <taxon>Arundineae</taxon>
        <taxon>Arundo</taxon>
    </lineage>
</organism>
<evidence type="ECO:0000313" key="2">
    <source>
        <dbReference type="EMBL" id="JAE16934.1"/>
    </source>
</evidence>